<gene>
    <name evidence="5" type="ORF">GCM10010285_37330</name>
</gene>
<feature type="domain" description="HTH luxR-type" evidence="4">
    <location>
        <begin position="1"/>
        <end position="68"/>
    </location>
</feature>
<keyword evidence="6" id="KW-1185">Reference proteome</keyword>
<keyword evidence="3" id="KW-0804">Transcription</keyword>
<dbReference type="InterPro" id="IPR039420">
    <property type="entry name" value="WalR-like"/>
</dbReference>
<dbReference type="PANTHER" id="PTHR43214:SF24">
    <property type="entry name" value="TRANSCRIPTIONAL REGULATORY PROTEIN NARL-RELATED"/>
    <property type="match status" value="1"/>
</dbReference>
<dbReference type="EMBL" id="BMTX01000010">
    <property type="protein sequence ID" value="GGS54282.1"/>
    <property type="molecule type" value="Genomic_DNA"/>
</dbReference>
<dbReference type="InterPro" id="IPR000792">
    <property type="entry name" value="Tscrpt_reg_LuxR_C"/>
</dbReference>
<proteinExistence type="predicted"/>
<comment type="caution">
    <text evidence="5">The sequence shown here is derived from an EMBL/GenBank/DDBJ whole genome shotgun (WGS) entry which is preliminary data.</text>
</comment>
<dbReference type="Proteomes" id="UP000597853">
    <property type="component" value="Unassembled WGS sequence"/>
</dbReference>
<evidence type="ECO:0000256" key="2">
    <source>
        <dbReference type="ARBA" id="ARBA00023125"/>
    </source>
</evidence>
<sequence>MTAPLPTTPLTPAERRIAQHVVRGLSAREIADATQLSPNTTHTYLRAMRGKLRCPERCTLAVVAHRLIASGEATAPTPDTPAPALSEAQLVLLRAVTEYSRPLDIARAAKLAPADLRASLDQLLADAGAADTTQLVTRAHAWELLSSGRGETVPGGARR</sequence>
<keyword evidence="2 5" id="KW-0238">DNA-binding</keyword>
<name>A0ABQ2T6K1_STREZ</name>
<organism evidence="5 6">
    <name type="scientific">Streptomyces pseudogriseolus</name>
    <name type="common">Streptomyces gancidicus</name>
    <name type="synonym">Streptomyces rubiginosus</name>
    <dbReference type="NCBI Taxonomy" id="36817"/>
    <lineage>
        <taxon>Bacteria</taxon>
        <taxon>Bacillati</taxon>
        <taxon>Actinomycetota</taxon>
        <taxon>Actinomycetes</taxon>
        <taxon>Kitasatosporales</taxon>
        <taxon>Streptomycetaceae</taxon>
        <taxon>Streptomyces</taxon>
        <taxon>Streptomyces pseudogriseolus group</taxon>
    </lineage>
</organism>
<dbReference type="PANTHER" id="PTHR43214">
    <property type="entry name" value="TWO-COMPONENT RESPONSE REGULATOR"/>
    <property type="match status" value="1"/>
</dbReference>
<dbReference type="Gene3D" id="1.10.10.10">
    <property type="entry name" value="Winged helix-like DNA-binding domain superfamily/Winged helix DNA-binding domain"/>
    <property type="match status" value="1"/>
</dbReference>
<accession>A0ABQ2T6K1</accession>
<dbReference type="PROSITE" id="PS50043">
    <property type="entry name" value="HTH_LUXR_2"/>
    <property type="match status" value="1"/>
</dbReference>
<protein>
    <submittedName>
        <fullName evidence="5">DNA-binding protein</fullName>
    </submittedName>
</protein>
<evidence type="ECO:0000256" key="1">
    <source>
        <dbReference type="ARBA" id="ARBA00023015"/>
    </source>
</evidence>
<dbReference type="InterPro" id="IPR016032">
    <property type="entry name" value="Sig_transdc_resp-reg_C-effctor"/>
</dbReference>
<reference evidence="6" key="1">
    <citation type="journal article" date="2019" name="Int. J. Syst. Evol. Microbiol.">
        <title>The Global Catalogue of Microorganisms (GCM) 10K type strain sequencing project: providing services to taxonomists for standard genome sequencing and annotation.</title>
        <authorList>
            <consortium name="The Broad Institute Genomics Platform"/>
            <consortium name="The Broad Institute Genome Sequencing Center for Infectious Disease"/>
            <person name="Wu L."/>
            <person name="Ma J."/>
        </authorList>
    </citation>
    <scope>NUCLEOTIDE SEQUENCE [LARGE SCALE GENOMIC DNA]</scope>
    <source>
        <strain evidence="6">JCM 4416</strain>
    </source>
</reference>
<dbReference type="GO" id="GO:0003677">
    <property type="term" value="F:DNA binding"/>
    <property type="evidence" value="ECO:0007669"/>
    <property type="project" value="UniProtKB-KW"/>
</dbReference>
<dbReference type="Pfam" id="PF00196">
    <property type="entry name" value="GerE"/>
    <property type="match status" value="1"/>
</dbReference>
<evidence type="ECO:0000259" key="4">
    <source>
        <dbReference type="PROSITE" id="PS50043"/>
    </source>
</evidence>
<dbReference type="PRINTS" id="PR00038">
    <property type="entry name" value="HTHLUXR"/>
</dbReference>
<evidence type="ECO:0000313" key="5">
    <source>
        <dbReference type="EMBL" id="GGS54282.1"/>
    </source>
</evidence>
<evidence type="ECO:0000256" key="3">
    <source>
        <dbReference type="ARBA" id="ARBA00023163"/>
    </source>
</evidence>
<evidence type="ECO:0000313" key="6">
    <source>
        <dbReference type="Proteomes" id="UP000597853"/>
    </source>
</evidence>
<dbReference type="InterPro" id="IPR036388">
    <property type="entry name" value="WH-like_DNA-bd_sf"/>
</dbReference>
<dbReference type="SMART" id="SM00421">
    <property type="entry name" value="HTH_LUXR"/>
    <property type="match status" value="1"/>
</dbReference>
<keyword evidence="1" id="KW-0805">Transcription regulation</keyword>
<dbReference type="SUPFAM" id="SSF46894">
    <property type="entry name" value="C-terminal effector domain of the bipartite response regulators"/>
    <property type="match status" value="1"/>
</dbReference>